<dbReference type="Gene3D" id="2.30.30.140">
    <property type="match status" value="1"/>
</dbReference>
<dbReference type="GO" id="GO:0005634">
    <property type="term" value="C:nucleus"/>
    <property type="evidence" value="ECO:0007669"/>
    <property type="project" value="UniProtKB-SubCell"/>
</dbReference>
<dbReference type="InterPro" id="IPR014722">
    <property type="entry name" value="Rib_uL2_dom2"/>
</dbReference>
<feature type="compositionally biased region" description="Polar residues" evidence="4">
    <location>
        <begin position="751"/>
        <end position="776"/>
    </location>
</feature>
<name>A0ABD0KY51_9CAEN</name>
<proteinExistence type="predicted"/>
<feature type="compositionally biased region" description="Low complexity" evidence="4">
    <location>
        <begin position="362"/>
        <end position="374"/>
    </location>
</feature>
<keyword evidence="2" id="KW-0227">DNA damage</keyword>
<dbReference type="Pfam" id="PF18428">
    <property type="entry name" value="BRCT_3"/>
    <property type="match status" value="1"/>
</dbReference>
<keyword evidence="3" id="KW-0539">Nucleus</keyword>
<evidence type="ECO:0000313" key="7">
    <source>
        <dbReference type="Proteomes" id="UP001519460"/>
    </source>
</evidence>
<feature type="compositionally biased region" description="Polar residues" evidence="4">
    <location>
        <begin position="1229"/>
        <end position="1241"/>
    </location>
</feature>
<evidence type="ECO:0000259" key="5">
    <source>
        <dbReference type="PROSITE" id="PS50172"/>
    </source>
</evidence>
<feature type="compositionally biased region" description="Low complexity" evidence="4">
    <location>
        <begin position="1106"/>
        <end position="1123"/>
    </location>
</feature>
<comment type="subcellular location">
    <subcellularLocation>
        <location evidence="1">Nucleus</location>
    </subcellularLocation>
</comment>
<feature type="compositionally biased region" description="Polar residues" evidence="4">
    <location>
        <begin position="172"/>
        <end position="185"/>
    </location>
</feature>
<feature type="compositionally biased region" description="Basic and acidic residues" evidence="4">
    <location>
        <begin position="609"/>
        <end position="622"/>
    </location>
</feature>
<dbReference type="InterPro" id="IPR015125">
    <property type="entry name" value="53-BP1_Tudor"/>
</dbReference>
<feature type="compositionally biased region" description="Polar residues" evidence="4">
    <location>
        <begin position="1"/>
        <end position="18"/>
    </location>
</feature>
<dbReference type="GO" id="GO:0006974">
    <property type="term" value="P:DNA damage response"/>
    <property type="evidence" value="ECO:0007669"/>
    <property type="project" value="UniProtKB-KW"/>
</dbReference>
<evidence type="ECO:0000256" key="1">
    <source>
        <dbReference type="ARBA" id="ARBA00004123"/>
    </source>
</evidence>
<evidence type="ECO:0000256" key="2">
    <source>
        <dbReference type="ARBA" id="ARBA00022763"/>
    </source>
</evidence>
<dbReference type="InterPro" id="IPR001357">
    <property type="entry name" value="BRCT_dom"/>
</dbReference>
<feature type="domain" description="BRCT" evidence="5">
    <location>
        <begin position="1567"/>
        <end position="1640"/>
    </location>
</feature>
<feature type="compositionally biased region" description="Acidic residues" evidence="4">
    <location>
        <begin position="522"/>
        <end position="532"/>
    </location>
</feature>
<feature type="compositionally biased region" description="Polar residues" evidence="4">
    <location>
        <begin position="396"/>
        <end position="420"/>
    </location>
</feature>
<feature type="compositionally biased region" description="Low complexity" evidence="4">
    <location>
        <begin position="469"/>
        <end position="484"/>
    </location>
</feature>
<dbReference type="PANTHER" id="PTHR15321">
    <property type="entry name" value="TUMOR SUPPRESSOR P53-BINDING PROTEIN 1"/>
    <property type="match status" value="1"/>
</dbReference>
<feature type="compositionally biased region" description="Low complexity" evidence="4">
    <location>
        <begin position="656"/>
        <end position="674"/>
    </location>
</feature>
<dbReference type="Gene3D" id="2.30.30.30">
    <property type="match status" value="1"/>
</dbReference>
<keyword evidence="7" id="KW-1185">Reference proteome</keyword>
<feature type="compositionally biased region" description="Low complexity" evidence="4">
    <location>
        <begin position="540"/>
        <end position="553"/>
    </location>
</feature>
<feature type="region of interest" description="Disordered" evidence="4">
    <location>
        <begin position="163"/>
        <end position="188"/>
    </location>
</feature>
<dbReference type="SMART" id="SM00292">
    <property type="entry name" value="BRCT"/>
    <property type="match status" value="2"/>
</dbReference>
<evidence type="ECO:0000256" key="3">
    <source>
        <dbReference type="ARBA" id="ARBA00023242"/>
    </source>
</evidence>
<feature type="compositionally biased region" description="Basic and acidic residues" evidence="4">
    <location>
        <begin position="981"/>
        <end position="990"/>
    </location>
</feature>
<feature type="compositionally biased region" description="Polar residues" evidence="4">
    <location>
        <begin position="572"/>
        <end position="588"/>
    </location>
</feature>
<feature type="compositionally biased region" description="Basic and acidic residues" evidence="4">
    <location>
        <begin position="491"/>
        <end position="511"/>
    </location>
</feature>
<evidence type="ECO:0000313" key="6">
    <source>
        <dbReference type="EMBL" id="KAK7491712.1"/>
    </source>
</evidence>
<feature type="region of interest" description="Disordered" evidence="4">
    <location>
        <begin position="1"/>
        <end position="63"/>
    </location>
</feature>
<feature type="compositionally biased region" description="Polar residues" evidence="4">
    <location>
        <begin position="1460"/>
        <end position="1471"/>
    </location>
</feature>
<dbReference type="EMBL" id="JACVVK020000111">
    <property type="protein sequence ID" value="KAK7491712.1"/>
    <property type="molecule type" value="Genomic_DNA"/>
</dbReference>
<feature type="compositionally biased region" description="Polar residues" evidence="4">
    <location>
        <begin position="121"/>
        <end position="134"/>
    </location>
</feature>
<dbReference type="Proteomes" id="UP001519460">
    <property type="component" value="Unassembled WGS sequence"/>
</dbReference>
<feature type="domain" description="BRCT" evidence="5">
    <location>
        <begin position="1704"/>
        <end position="1751"/>
    </location>
</feature>
<dbReference type="SUPFAM" id="SSF52113">
    <property type="entry name" value="BRCT domain"/>
    <property type="match status" value="2"/>
</dbReference>
<feature type="compositionally biased region" description="Polar residues" evidence="4">
    <location>
        <begin position="330"/>
        <end position="349"/>
    </location>
</feature>
<feature type="compositionally biased region" description="Polar residues" evidence="4">
    <location>
        <begin position="727"/>
        <end position="736"/>
    </location>
</feature>
<dbReference type="CDD" id="cd17745">
    <property type="entry name" value="BRCT_p53bp1_rpt1"/>
    <property type="match status" value="1"/>
</dbReference>
<dbReference type="InterPro" id="IPR036420">
    <property type="entry name" value="BRCT_dom_sf"/>
</dbReference>
<feature type="compositionally biased region" description="Polar residues" evidence="4">
    <location>
        <begin position="1055"/>
        <end position="1084"/>
    </location>
</feature>
<accession>A0ABD0KY51</accession>
<organism evidence="6 7">
    <name type="scientific">Batillaria attramentaria</name>
    <dbReference type="NCBI Taxonomy" id="370345"/>
    <lineage>
        <taxon>Eukaryota</taxon>
        <taxon>Metazoa</taxon>
        <taxon>Spiralia</taxon>
        <taxon>Lophotrochozoa</taxon>
        <taxon>Mollusca</taxon>
        <taxon>Gastropoda</taxon>
        <taxon>Caenogastropoda</taxon>
        <taxon>Sorbeoconcha</taxon>
        <taxon>Cerithioidea</taxon>
        <taxon>Batillariidae</taxon>
        <taxon>Batillaria</taxon>
    </lineage>
</organism>
<gene>
    <name evidence="6" type="ORF">BaRGS_00016968</name>
</gene>
<feature type="region of interest" description="Disordered" evidence="4">
    <location>
        <begin position="94"/>
        <end position="136"/>
    </location>
</feature>
<reference evidence="6 7" key="1">
    <citation type="journal article" date="2023" name="Sci. Data">
        <title>Genome assembly of the Korean intertidal mud-creeper Batillaria attramentaria.</title>
        <authorList>
            <person name="Patra A.K."/>
            <person name="Ho P.T."/>
            <person name="Jun S."/>
            <person name="Lee S.J."/>
            <person name="Kim Y."/>
            <person name="Won Y.J."/>
        </authorList>
    </citation>
    <scope>NUCLEOTIDE SEQUENCE [LARGE SCALE GENOMIC DNA]</scope>
    <source>
        <strain evidence="6">Wonlab-2016</strain>
    </source>
</reference>
<protein>
    <recommendedName>
        <fullName evidence="5">BRCT domain-containing protein</fullName>
    </recommendedName>
</protein>
<dbReference type="InterPro" id="IPR047252">
    <property type="entry name" value="TP53BP1-like"/>
</dbReference>
<feature type="region of interest" description="Disordered" evidence="4">
    <location>
        <begin position="1425"/>
        <end position="1552"/>
    </location>
</feature>
<dbReference type="InterPro" id="IPR047249">
    <property type="entry name" value="BRCT_p53bp1-like_rpt1"/>
</dbReference>
<feature type="region of interest" description="Disordered" evidence="4">
    <location>
        <begin position="981"/>
        <end position="1247"/>
    </location>
</feature>
<feature type="compositionally biased region" description="Basic and acidic residues" evidence="4">
    <location>
        <begin position="95"/>
        <end position="112"/>
    </location>
</feature>
<dbReference type="Gene3D" id="3.40.50.10190">
    <property type="entry name" value="BRCT domain"/>
    <property type="match status" value="2"/>
</dbReference>
<dbReference type="Pfam" id="PF09038">
    <property type="entry name" value="53-BP1_Tudor"/>
    <property type="match status" value="1"/>
</dbReference>
<dbReference type="InterPro" id="IPR047250">
    <property type="entry name" value="BRCT_p53bp1-like_rpt2"/>
</dbReference>
<feature type="region of interest" description="Disordered" evidence="4">
    <location>
        <begin position="449"/>
        <end position="941"/>
    </location>
</feature>
<dbReference type="PANTHER" id="PTHR15321:SF3">
    <property type="entry name" value="TP53-BINDING PROTEIN 1"/>
    <property type="match status" value="1"/>
</dbReference>
<feature type="region of interest" description="Disordered" evidence="4">
    <location>
        <begin position="234"/>
        <end position="431"/>
    </location>
</feature>
<feature type="compositionally biased region" description="Low complexity" evidence="4">
    <location>
        <begin position="1472"/>
        <end position="1481"/>
    </location>
</feature>
<dbReference type="CDD" id="cd17724">
    <property type="entry name" value="BRCT_p53bp1_rpt2"/>
    <property type="match status" value="1"/>
</dbReference>
<sequence length="1767" mass="189651">MDNLNEEWSQSTNPTGASEHQFIVTVPSSQSEDAWTDSCPDFNTSTLRQLPGLHPKPEETSKDSEVIELVMDPHGKQHEDGDDVEKGILVMDSEVESKQRTDTTSDDVHTVEESVSEDNQKLVTQSGSASSNDADVTVIEKDVGARSKESDQYVLSQEDMFKGKDEEEEVTVRSTPSRTVPSLQLSAEPMLVQETVEEEDHICPSPDAYGDVPLIIPNSPTMTPAETGDEMLFNPVGTCTLDSGHHRRRPPQPSASPSLLMEESQEKSQSPIESPIGRLQGPTLAGEMWQQRAEGFGQSQDLHLYLTPSQPSQSQPRASDEFKLSVPRQGGQQLSQLSVPRQGGQQLSQPVEHGTLKEVSKSDNSSSSHGDGSSADLPLRVEGKTKAPISIDMVHSESQSASETTFRLQRPDTSLLNPGEQSMEREEGASEISVFARTRLGTRHIKKTAHLASGEESSADFLAEKAQESGNESSSSSLPCSQNRSTRRQAAKRETSDRSMEVEAEVDKPAEDVDVFGADTVMDSEPEGDEESTQTYNVFPALSKSPAPAPARSVVEEEMAVDEIEVPVLPDTSISSLKPPQPASQPVGSQGRGGTASGAETAVSAVRQRRGENRDGQKKVTDTGDGALQDATARGLTQGSQSQREPETFGAELQTRQSQQGRSQDRGSQQSGQKKSQEDSASQRASQRRQKDTSGGAEVHTEPASPVGHNPGPVTSKAGQREETGKETTVSQSTPPARQLFDPQPDPFTFHGSQSQVQEGVDNTSRAETSVSTLRASTRRDGLSTYKRKRLIKKKNEHNPREPEVTSPSTDETAPAPEAPAKPPKKGKKGAAKSGGVVVETFETKALPPTETGTQGFQPALPAENVSTRNPPAAPSTGAAGISAVVLPPPVPSTSWQSAVAGRGGSSQESRPTTRKRRSVEFAETVQTASPLHPYSLEHSLSDSQSSDTMLEETHVREVVFRIVQRFITVRRFDGEGKMIDEKTTEEKGEPVMLEENEITKKRKIYAPLSPSRSGSTLTSGDLGDISSSSLSLKTSSGPSSLEVDRPSLSVPSAPEQSASLESFGTPSHPRTSTASSGANTPATAAQVAGTPVSFSQRRGSAGERSVPAGAGQASAASSPSVGTPSLNQSSIAHDESRHEAVVTSSSSGRNSDPLYSADNLPSHDLPCAQKAQPHRKSSSSSPDVVPPTAESAAQQGGVLRTSSRASSRSTKRMAADSSQEGRQDKKGASSSESQVFQPGSESGGFSVHFEQVPVQGTSKKGDATPVVLRTASELVIGAPLLARWKDGFFYPATFRGLNTAIGNKFKVLFEDGLEKTVRASDLILAQHLPIGQSVLVSGEDDLSDPGMIMNHIVEGDKVLYEIAMDNGSTKRCSRSDLLLTEDQASCLLSEEELRVSFGEKDGAQVNTADVSLDNVILGKRLRTKGSPAVALPSTPCIPSTSTAHSDGEGDNPSPRKGNPGSTPKQTKSAQSESTRQSSKTKSSKVSEKETSAQASSGRKRKGGPVATSTPTPKQKRVTEKQETPTKALSESVSPLGAAISSPAPQKRPARKARAGLFEHKKGPMPQREDLFDGYTFILTYIEKSVEVKSLKNVFILSDTFHRTVKYLQALAANLPTVSHMWIIDSCAKNQRLDYAAYVLPAGISFERHKIMERVNVTCLAGYRILLTSSNSDYLANWRSVLELAQCKVISKLPSNATKNRPGVNVMMTDEDCVPSLLEKARKLEIPIVGSEWVIQCLINNAIMDFDGHPNYSHKSGLYKFSKEGSQ</sequence>
<dbReference type="PROSITE" id="PS50172">
    <property type="entry name" value="BRCT"/>
    <property type="match status" value="2"/>
</dbReference>
<evidence type="ECO:0000256" key="4">
    <source>
        <dbReference type="SAM" id="MobiDB-lite"/>
    </source>
</evidence>
<feature type="compositionally biased region" description="Low complexity" evidence="4">
    <location>
        <begin position="1018"/>
        <end position="1042"/>
    </location>
</feature>
<dbReference type="SUPFAM" id="SSF63748">
    <property type="entry name" value="Tudor/PWWP/MBT"/>
    <property type="match status" value="1"/>
</dbReference>
<feature type="compositionally biased region" description="Basic residues" evidence="4">
    <location>
        <begin position="786"/>
        <end position="796"/>
    </location>
</feature>
<feature type="compositionally biased region" description="Acidic residues" evidence="4">
    <location>
        <begin position="556"/>
        <end position="565"/>
    </location>
</feature>
<comment type="caution">
    <text evidence="6">The sequence shown here is derived from an EMBL/GenBank/DDBJ whole genome shotgun (WGS) entry which is preliminary data.</text>
</comment>